<reference evidence="1" key="1">
    <citation type="journal article" date="2022" name="bioRxiv">
        <title>Sequencing and chromosome-scale assembly of the giantPleurodeles waltlgenome.</title>
        <authorList>
            <person name="Brown T."/>
            <person name="Elewa A."/>
            <person name="Iarovenko S."/>
            <person name="Subramanian E."/>
            <person name="Araus A.J."/>
            <person name="Petzold A."/>
            <person name="Susuki M."/>
            <person name="Suzuki K.-i.T."/>
            <person name="Hayashi T."/>
            <person name="Toyoda A."/>
            <person name="Oliveira C."/>
            <person name="Osipova E."/>
            <person name="Leigh N.D."/>
            <person name="Simon A."/>
            <person name="Yun M.H."/>
        </authorList>
    </citation>
    <scope>NUCLEOTIDE SEQUENCE</scope>
    <source>
        <strain evidence="1">20211129_DDA</strain>
        <tissue evidence="1">Liver</tissue>
    </source>
</reference>
<dbReference type="AlphaFoldDB" id="A0AAV7PDF5"/>
<evidence type="ECO:0000313" key="1">
    <source>
        <dbReference type="EMBL" id="KAJ1126241.1"/>
    </source>
</evidence>
<dbReference type="EMBL" id="JANPWB010000011">
    <property type="protein sequence ID" value="KAJ1126241.1"/>
    <property type="molecule type" value="Genomic_DNA"/>
</dbReference>
<comment type="caution">
    <text evidence="1">The sequence shown here is derived from an EMBL/GenBank/DDBJ whole genome shotgun (WGS) entry which is preliminary data.</text>
</comment>
<proteinExistence type="predicted"/>
<keyword evidence="2" id="KW-1185">Reference proteome</keyword>
<name>A0AAV7PDF5_PLEWA</name>
<sequence>MHSVPPGLRVVLPRVVPWGTYMVCSWGTCSAGQGSVSVVVVPWGSLQSVLPGVRAALLVAVSAVPCMPAWATPHLLPGTTPHRGRGFLRCCCTSRAGAASPGSAGRRELPWDGVRGRTPAFPAFCRCHLSLLLMSTLCQPSAPMAVLAKEAGLPHCSKDGEPGARSPLPR</sequence>
<gene>
    <name evidence="1" type="ORF">NDU88_004649</name>
</gene>
<dbReference type="Proteomes" id="UP001066276">
    <property type="component" value="Chromosome 7"/>
</dbReference>
<organism evidence="1 2">
    <name type="scientific">Pleurodeles waltl</name>
    <name type="common">Iberian ribbed newt</name>
    <dbReference type="NCBI Taxonomy" id="8319"/>
    <lineage>
        <taxon>Eukaryota</taxon>
        <taxon>Metazoa</taxon>
        <taxon>Chordata</taxon>
        <taxon>Craniata</taxon>
        <taxon>Vertebrata</taxon>
        <taxon>Euteleostomi</taxon>
        <taxon>Amphibia</taxon>
        <taxon>Batrachia</taxon>
        <taxon>Caudata</taxon>
        <taxon>Salamandroidea</taxon>
        <taxon>Salamandridae</taxon>
        <taxon>Pleurodelinae</taxon>
        <taxon>Pleurodeles</taxon>
    </lineage>
</organism>
<evidence type="ECO:0000313" key="2">
    <source>
        <dbReference type="Proteomes" id="UP001066276"/>
    </source>
</evidence>
<accession>A0AAV7PDF5</accession>
<protein>
    <submittedName>
        <fullName evidence="1">Uncharacterized protein</fullName>
    </submittedName>
</protein>